<name>A0A7J8YQ01_GOSAI</name>
<reference evidence="11 12" key="1">
    <citation type="journal article" date="2019" name="Genome Biol. Evol.">
        <title>Insights into the evolution of the New World diploid cottons (Gossypium, subgenus Houzingenia) based on genome sequencing.</title>
        <authorList>
            <person name="Grover C.E."/>
            <person name="Arick M.A. 2nd"/>
            <person name="Thrash A."/>
            <person name="Conover J.L."/>
            <person name="Sanders W.S."/>
            <person name="Peterson D.G."/>
            <person name="Frelichowski J.E."/>
            <person name="Scheffler J.A."/>
            <person name="Scheffler B.E."/>
            <person name="Wendel J.F."/>
        </authorList>
    </citation>
    <scope>NUCLEOTIDE SEQUENCE [LARGE SCALE GENOMIC DNA]</scope>
    <source>
        <strain evidence="11">185</strain>
        <tissue evidence="11">Leaf</tissue>
    </source>
</reference>
<evidence type="ECO:0000256" key="1">
    <source>
        <dbReference type="ARBA" id="ARBA00005184"/>
    </source>
</evidence>
<feature type="compositionally biased region" description="Basic residues" evidence="9">
    <location>
        <begin position="66"/>
        <end position="85"/>
    </location>
</feature>
<dbReference type="PANTHER" id="PTHR31321:SF73">
    <property type="entry name" value="PECTINESTERASE 14-RELATED"/>
    <property type="match status" value="1"/>
</dbReference>
<dbReference type="Pfam" id="PF01095">
    <property type="entry name" value="Pectinesterase"/>
    <property type="match status" value="2"/>
</dbReference>
<evidence type="ECO:0000313" key="12">
    <source>
        <dbReference type="Proteomes" id="UP000593577"/>
    </source>
</evidence>
<dbReference type="InterPro" id="IPR033131">
    <property type="entry name" value="Pectinesterase_Asp_AS"/>
</dbReference>
<proteinExistence type="inferred from homology"/>
<dbReference type="InterPro" id="IPR011050">
    <property type="entry name" value="Pectin_lyase_fold/virulence"/>
</dbReference>
<evidence type="ECO:0000256" key="2">
    <source>
        <dbReference type="ARBA" id="ARBA00008891"/>
    </source>
</evidence>
<evidence type="ECO:0000256" key="6">
    <source>
        <dbReference type="ARBA" id="ARBA00047928"/>
    </source>
</evidence>
<feature type="region of interest" description="Disordered" evidence="9">
    <location>
        <begin position="66"/>
        <end position="87"/>
    </location>
</feature>
<dbReference type="PANTHER" id="PTHR31321">
    <property type="entry name" value="ACYL-COA THIOESTER HYDROLASE YBHC-RELATED"/>
    <property type="match status" value="1"/>
</dbReference>
<evidence type="ECO:0000256" key="9">
    <source>
        <dbReference type="SAM" id="MobiDB-lite"/>
    </source>
</evidence>
<sequence length="432" mass="48161">MRLKTNSIWLFAVLFALFSILISLYTLPPPSQATISMKFEASFVKNVVSQSGEFISLLTRMVSRHHHHHRHRRRHHHHHHRRGREHKCDHIKWRSSLSTSSLIYQYKVSLVLTVDLEGCGNFSSAQKAIDAVPDSSPSKTLIIIYSGTYREKVVVHASKSNLIIQGEGFLNTVIEWNDTANSTGGTVYSSSVAIFASNFTAYNISFKDIPIPGSAICATWTVKFMALDMSFNTAPEPIPGETGKQAVALRIAGDQAAFYNCGFYGAQDTLLDDRGRHYFKGCFIQGSIDFIFGNARSLYQGCVIHSIAKEGTSGVSGSVTAHARQSLNEQTGFSFVNCIVRGTGSVWLGRAWGAYATVVFSRSYMSDVVAPVGWNDWRDPSRDQTVFFGEYECLGPGANYTFRASYGKQLMEYEAAHYMNISYIDGDQWLQD</sequence>
<gene>
    <name evidence="11" type="ORF">Goari_020690</name>
</gene>
<evidence type="ECO:0000313" key="11">
    <source>
        <dbReference type="EMBL" id="MBA0701442.1"/>
    </source>
</evidence>
<dbReference type="GO" id="GO:0042545">
    <property type="term" value="P:cell wall modification"/>
    <property type="evidence" value="ECO:0007669"/>
    <property type="project" value="UniProtKB-UniRule"/>
</dbReference>
<comment type="catalytic activity">
    <reaction evidence="6 8">
        <text>[(1-&gt;4)-alpha-D-galacturonosyl methyl ester](n) + n H2O = [(1-&gt;4)-alpha-D-galacturonosyl](n) + n methanol + n H(+)</text>
        <dbReference type="Rhea" id="RHEA:22380"/>
        <dbReference type="Rhea" id="RHEA-COMP:14570"/>
        <dbReference type="Rhea" id="RHEA-COMP:14573"/>
        <dbReference type="ChEBI" id="CHEBI:15377"/>
        <dbReference type="ChEBI" id="CHEBI:15378"/>
        <dbReference type="ChEBI" id="CHEBI:17790"/>
        <dbReference type="ChEBI" id="CHEBI:140522"/>
        <dbReference type="ChEBI" id="CHEBI:140523"/>
        <dbReference type="EC" id="3.1.1.11"/>
    </reaction>
</comment>
<dbReference type="InterPro" id="IPR000070">
    <property type="entry name" value="Pectinesterase_cat"/>
</dbReference>
<feature type="active site" evidence="7">
    <location>
        <position position="289"/>
    </location>
</feature>
<keyword evidence="5 8" id="KW-0063">Aspartyl esterase</keyword>
<dbReference type="AlphaFoldDB" id="A0A7J8YQ01"/>
<organism evidence="11 12">
    <name type="scientific">Gossypium aridum</name>
    <name type="common">American cotton</name>
    <name type="synonym">Erioxylum aridum</name>
    <dbReference type="NCBI Taxonomy" id="34290"/>
    <lineage>
        <taxon>Eukaryota</taxon>
        <taxon>Viridiplantae</taxon>
        <taxon>Streptophyta</taxon>
        <taxon>Embryophyta</taxon>
        <taxon>Tracheophyta</taxon>
        <taxon>Spermatophyta</taxon>
        <taxon>Magnoliopsida</taxon>
        <taxon>eudicotyledons</taxon>
        <taxon>Gunneridae</taxon>
        <taxon>Pentapetalae</taxon>
        <taxon>rosids</taxon>
        <taxon>malvids</taxon>
        <taxon>Malvales</taxon>
        <taxon>Malvaceae</taxon>
        <taxon>Malvoideae</taxon>
        <taxon>Gossypium</taxon>
    </lineage>
</organism>
<keyword evidence="8" id="KW-0732">Signal</keyword>
<protein>
    <recommendedName>
        <fullName evidence="3 8">Pectinesterase</fullName>
        <ecNumber evidence="3 8">3.1.1.11</ecNumber>
    </recommendedName>
</protein>
<dbReference type="GO" id="GO:0045490">
    <property type="term" value="P:pectin catabolic process"/>
    <property type="evidence" value="ECO:0007669"/>
    <property type="project" value="UniProtKB-UniRule"/>
</dbReference>
<dbReference type="EMBL" id="JABFAA010268282">
    <property type="protein sequence ID" value="MBA0701442.1"/>
    <property type="molecule type" value="Genomic_DNA"/>
</dbReference>
<dbReference type="PROSITE" id="PS00503">
    <property type="entry name" value="PECTINESTERASE_2"/>
    <property type="match status" value="1"/>
</dbReference>
<evidence type="ECO:0000259" key="10">
    <source>
        <dbReference type="Pfam" id="PF01095"/>
    </source>
</evidence>
<dbReference type="InterPro" id="IPR012334">
    <property type="entry name" value="Pectin_lyas_fold"/>
</dbReference>
<feature type="signal peptide" evidence="8">
    <location>
        <begin position="1"/>
        <end position="33"/>
    </location>
</feature>
<dbReference type="SUPFAM" id="SSF51126">
    <property type="entry name" value="Pectin lyase-like"/>
    <property type="match status" value="1"/>
</dbReference>
<feature type="domain" description="Pectinesterase catalytic" evidence="10">
    <location>
        <begin position="214"/>
        <end position="427"/>
    </location>
</feature>
<dbReference type="GO" id="GO:0030599">
    <property type="term" value="F:pectinesterase activity"/>
    <property type="evidence" value="ECO:0007669"/>
    <property type="project" value="UniProtKB-UniRule"/>
</dbReference>
<evidence type="ECO:0000256" key="4">
    <source>
        <dbReference type="ARBA" id="ARBA00022801"/>
    </source>
</evidence>
<evidence type="ECO:0000256" key="8">
    <source>
        <dbReference type="RuleBase" id="RU000589"/>
    </source>
</evidence>
<comment type="caution">
    <text evidence="11">The sequence shown here is derived from an EMBL/GenBank/DDBJ whole genome shotgun (WGS) entry which is preliminary data.</text>
</comment>
<comment type="pathway">
    <text evidence="1 8">Glycan metabolism; pectin degradation; 2-dehydro-3-deoxy-D-gluconate from pectin: step 1/5.</text>
</comment>
<feature type="chain" id="PRO_5029937337" description="Pectinesterase" evidence="8">
    <location>
        <begin position="34"/>
        <end position="432"/>
    </location>
</feature>
<dbReference type="Proteomes" id="UP000593577">
    <property type="component" value="Unassembled WGS sequence"/>
</dbReference>
<dbReference type="UniPathway" id="UPA00545">
    <property type="reaction ID" value="UER00823"/>
</dbReference>
<dbReference type="Gene3D" id="2.160.20.10">
    <property type="entry name" value="Single-stranded right-handed beta-helix, Pectin lyase-like"/>
    <property type="match status" value="1"/>
</dbReference>
<evidence type="ECO:0000256" key="5">
    <source>
        <dbReference type="ARBA" id="ARBA00023085"/>
    </source>
</evidence>
<keyword evidence="4 8" id="KW-0378">Hydrolase</keyword>
<comment type="similarity">
    <text evidence="2">Belongs to the pectinesterase family.</text>
</comment>
<keyword evidence="12" id="KW-1185">Reference proteome</keyword>
<dbReference type="EC" id="3.1.1.11" evidence="3 8"/>
<feature type="domain" description="Pectinesterase catalytic" evidence="10">
    <location>
        <begin position="113"/>
        <end position="208"/>
    </location>
</feature>
<evidence type="ECO:0000256" key="7">
    <source>
        <dbReference type="PROSITE-ProRule" id="PRU10040"/>
    </source>
</evidence>
<evidence type="ECO:0000256" key="3">
    <source>
        <dbReference type="ARBA" id="ARBA00013229"/>
    </source>
</evidence>
<accession>A0A7J8YQ01</accession>